<keyword evidence="1" id="KW-0472">Membrane</keyword>
<protein>
    <submittedName>
        <fullName evidence="2">Uncharacterized protein</fullName>
    </submittedName>
</protein>
<keyword evidence="3" id="KW-1185">Reference proteome</keyword>
<keyword evidence="1" id="KW-1133">Transmembrane helix</keyword>
<gene>
    <name evidence="2" type="ORF">OG863_38875</name>
</gene>
<evidence type="ECO:0000313" key="2">
    <source>
        <dbReference type="EMBL" id="WSB73436.1"/>
    </source>
</evidence>
<dbReference type="Proteomes" id="UP001344251">
    <property type="component" value="Chromosome"/>
</dbReference>
<keyword evidence="1" id="KW-0812">Transmembrane</keyword>
<name>A0ABZ1FTG4_9ACTN</name>
<dbReference type="EMBL" id="CP109106">
    <property type="protein sequence ID" value="WSB73436.1"/>
    <property type="molecule type" value="Genomic_DNA"/>
</dbReference>
<proteinExistence type="predicted"/>
<sequence>MVIDDTQPRIHATWWKAPLVASLPGLPALVWEYMTFRADGYTSGIEMAIVIAMVLLAGSWVLPHRRSVRGLRMAAAGTALGLAMLPLLYAILLGAAMASG</sequence>
<organism evidence="2 3">
    <name type="scientific">Streptomyces decoyicus</name>
    <dbReference type="NCBI Taxonomy" id="249567"/>
    <lineage>
        <taxon>Bacteria</taxon>
        <taxon>Bacillati</taxon>
        <taxon>Actinomycetota</taxon>
        <taxon>Actinomycetes</taxon>
        <taxon>Kitasatosporales</taxon>
        <taxon>Streptomycetaceae</taxon>
        <taxon>Streptomyces</taxon>
    </lineage>
</organism>
<feature type="transmembrane region" description="Helical" evidence="1">
    <location>
        <begin position="41"/>
        <end position="62"/>
    </location>
</feature>
<accession>A0ABZ1FTG4</accession>
<feature type="transmembrane region" description="Helical" evidence="1">
    <location>
        <begin position="74"/>
        <end position="98"/>
    </location>
</feature>
<reference evidence="2 3" key="1">
    <citation type="submission" date="2022-10" db="EMBL/GenBank/DDBJ databases">
        <title>The complete genomes of actinobacterial strains from the NBC collection.</title>
        <authorList>
            <person name="Joergensen T.S."/>
            <person name="Alvarez Arevalo M."/>
            <person name="Sterndorff E.B."/>
            <person name="Faurdal D."/>
            <person name="Vuksanovic O."/>
            <person name="Mourched A.-S."/>
            <person name="Charusanti P."/>
            <person name="Shaw S."/>
            <person name="Blin K."/>
            <person name="Weber T."/>
        </authorList>
    </citation>
    <scope>NUCLEOTIDE SEQUENCE [LARGE SCALE GENOMIC DNA]</scope>
    <source>
        <strain evidence="2 3">NBC 01774</strain>
    </source>
</reference>
<evidence type="ECO:0000313" key="3">
    <source>
        <dbReference type="Proteomes" id="UP001344251"/>
    </source>
</evidence>
<dbReference type="RefSeq" id="WP_244416937.1">
    <property type="nucleotide sequence ID" value="NZ_CP109106.1"/>
</dbReference>
<evidence type="ECO:0000256" key="1">
    <source>
        <dbReference type="SAM" id="Phobius"/>
    </source>
</evidence>